<dbReference type="Proteomes" id="UP000660861">
    <property type="component" value="Unassembled WGS sequence"/>
</dbReference>
<accession>A0A926E7T0</accession>
<dbReference type="InterPro" id="IPR007863">
    <property type="entry name" value="Peptidase_M16_C"/>
</dbReference>
<dbReference type="RefSeq" id="WP_262396534.1">
    <property type="nucleotide sequence ID" value="NZ_JACRTC010000001.1"/>
</dbReference>
<sequence length="429" mass="47724">MDQTLNRTKLLDQVYFNAIRDEKFKSNRISIHLLTTLSEDTAAQNAVVPAILRKGYAGCPDFTELNRKLARLYGAMLDADVRKIGDYQIINLSIQSLDDRFTMENEAVVKECCELLCGLLLDPKTVDGAFDPTDVELEKKYLIASIQAEINEKRSYAINRCLEIMCAGSPAGIGRYGSEAKAQEITPQSAFAAYERLIRSSQIEIIFCGSGDPAPAKELFQTAFAKVERAPQALPEMEMLPASEKVKRETDELDVTQAKMVLGFTADVGRDRAALAAARMMVAVYGGTPFSRLFLNVREKLSLCYYCAARFDRAKGTMMVDCGIEDQNRQKAYDEILRQLDVMKEGGFTDEEFDAAKLSMQNSFENIGDSLAGLESWYLGQIITGEYRSPKEETEQILAVSREAVVAAAQKVRLDTVYYLTGKGGSDHE</sequence>
<gene>
    <name evidence="2" type="ORF">H8709_01140</name>
</gene>
<name>A0A926E7T0_9FIRM</name>
<dbReference type="SUPFAM" id="SSF63411">
    <property type="entry name" value="LuxS/MPP-like metallohydrolase"/>
    <property type="match status" value="2"/>
</dbReference>
<evidence type="ECO:0000259" key="1">
    <source>
        <dbReference type="Pfam" id="PF05193"/>
    </source>
</evidence>
<evidence type="ECO:0000313" key="3">
    <source>
        <dbReference type="Proteomes" id="UP000660861"/>
    </source>
</evidence>
<keyword evidence="3" id="KW-1185">Reference proteome</keyword>
<dbReference type="NCBIfam" id="NF047422">
    <property type="entry name" value="YfmF_fam"/>
    <property type="match status" value="1"/>
</dbReference>
<evidence type="ECO:0000313" key="2">
    <source>
        <dbReference type="EMBL" id="MBC8569435.1"/>
    </source>
</evidence>
<dbReference type="EMBL" id="JACRTC010000001">
    <property type="protein sequence ID" value="MBC8569435.1"/>
    <property type="molecule type" value="Genomic_DNA"/>
</dbReference>
<dbReference type="InterPro" id="IPR011249">
    <property type="entry name" value="Metalloenz_LuxS/M16"/>
</dbReference>
<dbReference type="Pfam" id="PF05193">
    <property type="entry name" value="Peptidase_M16_C"/>
    <property type="match status" value="1"/>
</dbReference>
<dbReference type="AlphaFoldDB" id="A0A926E7T0"/>
<reference evidence="2" key="1">
    <citation type="submission" date="2020-08" db="EMBL/GenBank/DDBJ databases">
        <title>Genome public.</title>
        <authorList>
            <person name="Liu C."/>
            <person name="Sun Q."/>
        </authorList>
    </citation>
    <scope>NUCLEOTIDE SEQUENCE</scope>
    <source>
        <strain evidence="2">NSJ-54</strain>
    </source>
</reference>
<dbReference type="Gene3D" id="3.30.830.10">
    <property type="entry name" value="Metalloenzyme, LuxS/M16 peptidase-like"/>
    <property type="match status" value="2"/>
</dbReference>
<feature type="domain" description="Peptidase M16 C-terminal" evidence="1">
    <location>
        <begin position="185"/>
        <end position="358"/>
    </location>
</feature>
<protein>
    <submittedName>
        <fullName evidence="2">Insulinase family protein</fullName>
    </submittedName>
</protein>
<organism evidence="2 3">
    <name type="scientific">Zongyangia hominis</name>
    <dbReference type="NCBI Taxonomy" id="2763677"/>
    <lineage>
        <taxon>Bacteria</taxon>
        <taxon>Bacillati</taxon>
        <taxon>Bacillota</taxon>
        <taxon>Clostridia</taxon>
        <taxon>Eubacteriales</taxon>
        <taxon>Oscillospiraceae</taxon>
        <taxon>Zongyangia</taxon>
    </lineage>
</organism>
<dbReference type="InterPro" id="IPR050361">
    <property type="entry name" value="MPP/UQCRC_Complex"/>
</dbReference>
<comment type="caution">
    <text evidence="2">The sequence shown here is derived from an EMBL/GenBank/DDBJ whole genome shotgun (WGS) entry which is preliminary data.</text>
</comment>
<dbReference type="GO" id="GO:0046872">
    <property type="term" value="F:metal ion binding"/>
    <property type="evidence" value="ECO:0007669"/>
    <property type="project" value="InterPro"/>
</dbReference>
<dbReference type="PANTHER" id="PTHR11851:SF186">
    <property type="entry name" value="INACTIVE METALLOPROTEASE YMFF-RELATED"/>
    <property type="match status" value="1"/>
</dbReference>
<proteinExistence type="predicted"/>
<dbReference type="PANTHER" id="PTHR11851">
    <property type="entry name" value="METALLOPROTEASE"/>
    <property type="match status" value="1"/>
</dbReference>